<evidence type="ECO:0000256" key="5">
    <source>
        <dbReference type="SAM" id="MobiDB-lite"/>
    </source>
</evidence>
<sequence>MSIIQAAALLGALVASVAAHGHVQGIVVDGTYYEGYNPSFQYMSLPPAVIGWSCPECLDNGFVAPDAYGGNNITCHKDATPGQAHATVAAGGTVELQWTAWPSSHHGPVIDYLAKCSGDCEKVDKTTLEFFKIDQGGLVDDTTVPGNWATDQLIAANNSWTVKIPSSIAPGNYVLRHEIIALHSAGTTNGAQNYPQCINIEVTGSGTDSPSGVLGTALYKETDPGILINIYSSLSTYDIPGPTLYSGAVSVSQSAISTAATASTSSVTSATSAAISSSAVVSPTKSSSAASSAVVSTIAVSSTPVSSVATAVTSSSPSYGEATGYVTSDITTVATTEVVVTVTPISSSNIAPIASAIANLTAIPSGLLTSILPTAIPTGSDNSSGTLPSTTLPSGMTFKELLEWVDYIIRAFFSEEKRKHARDLSPTGAQKRQFNFSNIPSGGFSAPSGFVPSGVAAIGTAQHHHSHRPYGTGHGFGTGTHAVPVETGAPFATAGHAVASAGGAPFAIHSGGSFSMPSGGFAHPTGTHSHPSGGFSFGTGRPTGRPTMRDPTLEGSFSANPSPTP</sequence>
<dbReference type="PANTHER" id="PTHR33353:SF34">
    <property type="entry name" value="ENDO-BETA-1,4-GLUCANASE D"/>
    <property type="match status" value="1"/>
</dbReference>
<keyword evidence="3" id="KW-0964">Secreted</keyword>
<protein>
    <submittedName>
        <fullName evidence="8">Lytic polysaccharide monooxygenase</fullName>
    </submittedName>
</protein>
<accession>A0A8E2E9Y8</accession>
<dbReference type="InterPro" id="IPR005103">
    <property type="entry name" value="AA9_LPMO"/>
</dbReference>
<keyword evidence="8" id="KW-0560">Oxidoreductase</keyword>
<evidence type="ECO:0000313" key="8">
    <source>
        <dbReference type="EMBL" id="OCK80166.1"/>
    </source>
</evidence>
<evidence type="ECO:0000256" key="2">
    <source>
        <dbReference type="ARBA" id="ARBA00004613"/>
    </source>
</evidence>
<dbReference type="GO" id="GO:0004497">
    <property type="term" value="F:monooxygenase activity"/>
    <property type="evidence" value="ECO:0007669"/>
    <property type="project" value="UniProtKB-KW"/>
</dbReference>
<dbReference type="GO" id="GO:0005576">
    <property type="term" value="C:extracellular region"/>
    <property type="evidence" value="ECO:0007669"/>
    <property type="project" value="UniProtKB-SubCell"/>
</dbReference>
<proteinExistence type="predicted"/>
<dbReference type="Proteomes" id="UP000250266">
    <property type="component" value="Unassembled WGS sequence"/>
</dbReference>
<reference evidence="8 9" key="1">
    <citation type="journal article" date="2016" name="Nat. Commun.">
        <title>Ectomycorrhizal ecology is imprinted in the genome of the dominant symbiotic fungus Cenococcum geophilum.</title>
        <authorList>
            <consortium name="DOE Joint Genome Institute"/>
            <person name="Peter M."/>
            <person name="Kohler A."/>
            <person name="Ohm R.A."/>
            <person name="Kuo A."/>
            <person name="Krutzmann J."/>
            <person name="Morin E."/>
            <person name="Arend M."/>
            <person name="Barry K.W."/>
            <person name="Binder M."/>
            <person name="Choi C."/>
            <person name="Clum A."/>
            <person name="Copeland A."/>
            <person name="Grisel N."/>
            <person name="Haridas S."/>
            <person name="Kipfer T."/>
            <person name="LaButti K."/>
            <person name="Lindquist E."/>
            <person name="Lipzen A."/>
            <person name="Maire R."/>
            <person name="Meier B."/>
            <person name="Mihaltcheva S."/>
            <person name="Molinier V."/>
            <person name="Murat C."/>
            <person name="Poggeler S."/>
            <person name="Quandt C.A."/>
            <person name="Sperisen C."/>
            <person name="Tritt A."/>
            <person name="Tisserant E."/>
            <person name="Crous P.W."/>
            <person name="Henrissat B."/>
            <person name="Nehls U."/>
            <person name="Egli S."/>
            <person name="Spatafora J.W."/>
            <person name="Grigoriev I.V."/>
            <person name="Martin F.M."/>
        </authorList>
    </citation>
    <scope>NUCLEOTIDE SEQUENCE [LARGE SCALE GENOMIC DNA]</scope>
    <source>
        <strain evidence="8 9">CBS 459.81</strain>
    </source>
</reference>
<feature type="chain" id="PRO_5034007811" evidence="6">
    <location>
        <begin position="20"/>
        <end position="565"/>
    </location>
</feature>
<evidence type="ECO:0000313" key="9">
    <source>
        <dbReference type="Proteomes" id="UP000250266"/>
    </source>
</evidence>
<evidence type="ECO:0000256" key="1">
    <source>
        <dbReference type="ARBA" id="ARBA00001973"/>
    </source>
</evidence>
<evidence type="ECO:0000256" key="4">
    <source>
        <dbReference type="ARBA" id="ARBA00023157"/>
    </source>
</evidence>
<comment type="subcellular location">
    <subcellularLocation>
        <location evidence="2">Secreted</location>
    </subcellularLocation>
</comment>
<keyword evidence="8" id="KW-0503">Monooxygenase</keyword>
<dbReference type="OrthoDB" id="4849160at2759"/>
<evidence type="ECO:0000256" key="6">
    <source>
        <dbReference type="SAM" id="SignalP"/>
    </source>
</evidence>
<dbReference type="Pfam" id="PF03443">
    <property type="entry name" value="AA9"/>
    <property type="match status" value="1"/>
</dbReference>
<organism evidence="8 9">
    <name type="scientific">Lepidopterella palustris CBS 459.81</name>
    <dbReference type="NCBI Taxonomy" id="1314670"/>
    <lineage>
        <taxon>Eukaryota</taxon>
        <taxon>Fungi</taxon>
        <taxon>Dikarya</taxon>
        <taxon>Ascomycota</taxon>
        <taxon>Pezizomycotina</taxon>
        <taxon>Dothideomycetes</taxon>
        <taxon>Pleosporomycetidae</taxon>
        <taxon>Mytilinidiales</taxon>
        <taxon>Argynnaceae</taxon>
        <taxon>Lepidopterella</taxon>
    </lineage>
</organism>
<dbReference type="Gene3D" id="2.70.50.70">
    <property type="match status" value="1"/>
</dbReference>
<evidence type="ECO:0000259" key="7">
    <source>
        <dbReference type="Pfam" id="PF03443"/>
    </source>
</evidence>
<dbReference type="CDD" id="cd21175">
    <property type="entry name" value="LPMO_AA9"/>
    <property type="match status" value="1"/>
</dbReference>
<comment type="cofactor">
    <cofactor evidence="1">
        <name>Cu(2+)</name>
        <dbReference type="ChEBI" id="CHEBI:29036"/>
    </cofactor>
</comment>
<keyword evidence="4" id="KW-1015">Disulfide bond</keyword>
<evidence type="ECO:0000256" key="3">
    <source>
        <dbReference type="ARBA" id="ARBA00022525"/>
    </source>
</evidence>
<dbReference type="InterPro" id="IPR049892">
    <property type="entry name" value="AA9"/>
</dbReference>
<feature type="signal peptide" evidence="6">
    <location>
        <begin position="1"/>
        <end position="19"/>
    </location>
</feature>
<feature type="domain" description="Auxiliary Activity family 9 catalytic" evidence="7">
    <location>
        <begin position="20"/>
        <end position="235"/>
    </location>
</feature>
<name>A0A8E2E9Y8_9PEZI</name>
<dbReference type="AlphaFoldDB" id="A0A8E2E9Y8"/>
<feature type="region of interest" description="Disordered" evidence="5">
    <location>
        <begin position="519"/>
        <end position="565"/>
    </location>
</feature>
<gene>
    <name evidence="8" type="ORF">K432DRAFT_404923</name>
</gene>
<dbReference type="EMBL" id="KV744971">
    <property type="protein sequence ID" value="OCK80166.1"/>
    <property type="molecule type" value="Genomic_DNA"/>
</dbReference>
<feature type="compositionally biased region" description="Polar residues" evidence="5">
    <location>
        <begin position="555"/>
        <end position="565"/>
    </location>
</feature>
<keyword evidence="6" id="KW-0732">Signal</keyword>
<keyword evidence="9" id="KW-1185">Reference proteome</keyword>
<dbReference type="PANTHER" id="PTHR33353">
    <property type="entry name" value="PUTATIVE (AFU_ORTHOLOGUE AFUA_1G12560)-RELATED"/>
    <property type="match status" value="1"/>
</dbReference>